<evidence type="ECO:0000256" key="4">
    <source>
        <dbReference type="ARBA" id="ARBA00022692"/>
    </source>
</evidence>
<keyword evidence="3 10" id="KW-0813">Transport</keyword>
<keyword evidence="12" id="KW-1185">Reference proteome</keyword>
<keyword evidence="5" id="KW-0677">Repeat</keyword>
<feature type="repeat" description="Solcar" evidence="9">
    <location>
        <begin position="96"/>
        <end position="190"/>
    </location>
</feature>
<organism evidence="12">
    <name type="scientific">Salpingoeca rosetta (strain ATCC 50818 / BSB-021)</name>
    <dbReference type="NCBI Taxonomy" id="946362"/>
    <lineage>
        <taxon>Eukaryota</taxon>
        <taxon>Choanoflagellata</taxon>
        <taxon>Craspedida</taxon>
        <taxon>Salpingoecidae</taxon>
        <taxon>Salpingoeca</taxon>
    </lineage>
</organism>
<dbReference type="InParanoid" id="F2UQX5"/>
<evidence type="ECO:0000256" key="8">
    <source>
        <dbReference type="ARBA" id="ARBA00023136"/>
    </source>
</evidence>
<dbReference type="InterPro" id="IPR023395">
    <property type="entry name" value="MCP_dom_sf"/>
</dbReference>
<evidence type="ECO:0000256" key="3">
    <source>
        <dbReference type="ARBA" id="ARBA00022448"/>
    </source>
</evidence>
<evidence type="ECO:0000256" key="6">
    <source>
        <dbReference type="ARBA" id="ARBA00022989"/>
    </source>
</evidence>
<keyword evidence="8 9" id="KW-0472">Membrane</keyword>
<dbReference type="Proteomes" id="UP000007799">
    <property type="component" value="Unassembled WGS sequence"/>
</dbReference>
<dbReference type="OMA" id="IACCTIT"/>
<dbReference type="Gene3D" id="1.50.40.10">
    <property type="entry name" value="Mitochondrial carrier domain"/>
    <property type="match status" value="1"/>
</dbReference>
<comment type="similarity">
    <text evidence="2 10">Belongs to the mitochondrial carrier (TC 2.A.29) family.</text>
</comment>
<dbReference type="GeneID" id="16068883"/>
<protein>
    <submittedName>
        <fullName evidence="11">Uncharacterized protein</fullName>
    </submittedName>
</protein>
<keyword evidence="6" id="KW-1133">Transmembrane helix</keyword>
<dbReference type="InterPro" id="IPR018108">
    <property type="entry name" value="MCP_transmembrane"/>
</dbReference>
<dbReference type="PROSITE" id="PS50920">
    <property type="entry name" value="SOLCAR"/>
    <property type="match status" value="2"/>
</dbReference>
<keyword evidence="7" id="KW-0496">Mitochondrion</keyword>
<evidence type="ECO:0000256" key="1">
    <source>
        <dbReference type="ARBA" id="ARBA00004225"/>
    </source>
</evidence>
<dbReference type="eggNOG" id="KOG0762">
    <property type="taxonomic scope" value="Eukaryota"/>
</dbReference>
<dbReference type="PANTHER" id="PTHR45624:SF10">
    <property type="entry name" value="SLC (SOLUTE CARRIER) HOMOLOG"/>
    <property type="match status" value="1"/>
</dbReference>
<dbReference type="KEGG" id="sre:PTSG_10305"/>
<dbReference type="GO" id="GO:0022857">
    <property type="term" value="F:transmembrane transporter activity"/>
    <property type="evidence" value="ECO:0007669"/>
    <property type="project" value="TreeGrafter"/>
</dbReference>
<dbReference type="SUPFAM" id="SSF103506">
    <property type="entry name" value="Mitochondrial carrier"/>
    <property type="match status" value="1"/>
</dbReference>
<evidence type="ECO:0000256" key="10">
    <source>
        <dbReference type="RuleBase" id="RU000488"/>
    </source>
</evidence>
<dbReference type="RefSeq" id="XP_004988355.1">
    <property type="nucleotide sequence ID" value="XM_004988298.1"/>
</dbReference>
<evidence type="ECO:0000256" key="5">
    <source>
        <dbReference type="ARBA" id="ARBA00022737"/>
    </source>
</evidence>
<proteinExistence type="inferred from homology"/>
<keyword evidence="4 9" id="KW-0812">Transmembrane</keyword>
<dbReference type="OrthoDB" id="193856at2759"/>
<dbReference type="PANTHER" id="PTHR45624">
    <property type="entry name" value="MITOCHONDRIAL BASIC AMINO ACIDS TRANSPORTER-RELATED"/>
    <property type="match status" value="1"/>
</dbReference>
<gene>
    <name evidence="11" type="ORF">PTSG_10305</name>
</gene>
<evidence type="ECO:0000256" key="2">
    <source>
        <dbReference type="ARBA" id="ARBA00006375"/>
    </source>
</evidence>
<dbReference type="Pfam" id="PF00153">
    <property type="entry name" value="Mito_carr"/>
    <property type="match status" value="2"/>
</dbReference>
<evidence type="ECO:0000256" key="9">
    <source>
        <dbReference type="PROSITE-ProRule" id="PRU00282"/>
    </source>
</evidence>
<reference evidence="11" key="1">
    <citation type="submission" date="2009-08" db="EMBL/GenBank/DDBJ databases">
        <title>Annotation of Salpingoeca rosetta.</title>
        <authorList>
            <consortium name="The Broad Institute Genome Sequencing Platform"/>
            <person name="Russ C."/>
            <person name="Cuomo C."/>
            <person name="Burger G."/>
            <person name="Gray M.W."/>
            <person name="Holland P.W.H."/>
            <person name="King N."/>
            <person name="Lang F.B.F."/>
            <person name="Roger A.J."/>
            <person name="Ruiz-Trillo I."/>
            <person name="Young S.K."/>
            <person name="Zeng Q."/>
            <person name="Gargeya S."/>
            <person name="Alvarado L."/>
            <person name="Berlin A."/>
            <person name="Chapman S.B."/>
            <person name="Chen Z."/>
            <person name="Freedman E."/>
            <person name="Gellesch M."/>
            <person name="Goldberg J."/>
            <person name="Griggs A."/>
            <person name="Gujja S."/>
            <person name="Heilman E."/>
            <person name="Heiman D."/>
            <person name="Howarth C."/>
            <person name="Mehta T."/>
            <person name="Neiman D."/>
            <person name="Pearson M."/>
            <person name="Roberts A."/>
            <person name="Saif S."/>
            <person name="Shea T."/>
            <person name="Shenoy N."/>
            <person name="Sisk P."/>
            <person name="Stolte C."/>
            <person name="Sykes S."/>
            <person name="White J."/>
            <person name="Yandava C."/>
            <person name="Haas B."/>
            <person name="Nusbaum C."/>
            <person name="Birren B."/>
        </authorList>
    </citation>
    <scope>NUCLEOTIDE SEQUENCE [LARGE SCALE GENOMIC DNA]</scope>
    <source>
        <strain evidence="11">ATCC 50818</strain>
    </source>
</reference>
<evidence type="ECO:0000313" key="12">
    <source>
        <dbReference type="Proteomes" id="UP000007799"/>
    </source>
</evidence>
<name>F2UQX5_SALR5</name>
<accession>F2UQX5</accession>
<evidence type="ECO:0000313" key="11">
    <source>
        <dbReference type="EMBL" id="EGD80030.1"/>
    </source>
</evidence>
<sequence>MAESVDDFVAGIVGGVAGLVVGHPFDVIKVRQQTHHGQYSIGRAAVDLVQKEGVRSLFRGIGPPVFGVGGLNAVLFGTYGLAARMLTGKPHARDELTLGQSYVAGTVAGIACCTITAPTELLKCRAQAATVAKSLPHKAGQSPASTLYQMRAVIRDFGVLGLFKGWWVTVLRDAPSFGVYFITYESLKRRLTNGDPDPDTVLTVSTDIRLICHYGETRE</sequence>
<dbReference type="EMBL" id="GL832990">
    <property type="protein sequence ID" value="EGD80030.1"/>
    <property type="molecule type" value="Genomic_DNA"/>
</dbReference>
<dbReference type="AlphaFoldDB" id="F2UQX5"/>
<dbReference type="GO" id="GO:0031966">
    <property type="term" value="C:mitochondrial membrane"/>
    <property type="evidence" value="ECO:0007669"/>
    <property type="project" value="UniProtKB-SubCell"/>
</dbReference>
<feature type="repeat" description="Solcar" evidence="9">
    <location>
        <begin position="2"/>
        <end position="85"/>
    </location>
</feature>
<evidence type="ECO:0000256" key="7">
    <source>
        <dbReference type="ARBA" id="ARBA00023128"/>
    </source>
</evidence>
<comment type="subcellular location">
    <subcellularLocation>
        <location evidence="1">Mitochondrion membrane</location>
        <topology evidence="1">Multi-pass membrane protein</topology>
    </subcellularLocation>
</comment>
<dbReference type="InterPro" id="IPR050567">
    <property type="entry name" value="Mitochondrial_Carrier"/>
</dbReference>